<gene>
    <name evidence="3" type="primary">LOC113463659</name>
</gene>
<dbReference type="OrthoDB" id="1919305at2759"/>
<dbReference type="PANTHER" id="PTHR36005">
    <property type="entry name" value="DNA LIGASE-LIKE PROTEIN"/>
    <property type="match status" value="1"/>
</dbReference>
<protein>
    <submittedName>
        <fullName evidence="3">Uncharacterized protein LOC113463659</fullName>
    </submittedName>
</protein>
<sequence>MGGIMDDLRKERSAKKRLNLEGEEDITEKKKKKKEKKNKSSELAGQEGRLEETIREKRRLEKERRANLEQIHAESQRLLRETRDVSFKPVPLVQKPISSVLEKIRLRKLEVSKKPSILYHSDSIADTDCSAAEMSHVSDLSGSNNGKENNETSKMLYSCRMMLSKLRMVTAVQVF</sequence>
<evidence type="ECO:0000313" key="3">
    <source>
        <dbReference type="RefSeq" id="XP_038977293.1"/>
    </source>
</evidence>
<reference evidence="3" key="1">
    <citation type="submission" date="2025-08" db="UniProtKB">
        <authorList>
            <consortium name="RefSeq"/>
        </authorList>
    </citation>
    <scope>IDENTIFICATION</scope>
    <source>
        <tissue evidence="3">Young leaves</tissue>
    </source>
</reference>
<evidence type="ECO:0000313" key="2">
    <source>
        <dbReference type="Proteomes" id="UP000228380"/>
    </source>
</evidence>
<dbReference type="KEGG" id="pda:113463659"/>
<dbReference type="PANTHER" id="PTHR36005:SF1">
    <property type="entry name" value="DNA LIGASE-LIKE PROTEIN"/>
    <property type="match status" value="1"/>
</dbReference>
<name>A0A8B9A0F4_PHODC</name>
<proteinExistence type="predicted"/>
<dbReference type="GeneID" id="113463659"/>
<feature type="region of interest" description="Disordered" evidence="1">
    <location>
        <begin position="1"/>
        <end position="55"/>
    </location>
</feature>
<dbReference type="RefSeq" id="XP_038977293.1">
    <property type="nucleotide sequence ID" value="XM_039121365.1"/>
</dbReference>
<feature type="compositionally biased region" description="Basic and acidic residues" evidence="1">
    <location>
        <begin position="1"/>
        <end position="11"/>
    </location>
</feature>
<evidence type="ECO:0000256" key="1">
    <source>
        <dbReference type="SAM" id="MobiDB-lite"/>
    </source>
</evidence>
<dbReference type="AlphaFoldDB" id="A0A8B9A0F4"/>
<accession>A0A8B9A0F4</accession>
<dbReference type="Proteomes" id="UP000228380">
    <property type="component" value="Unplaced"/>
</dbReference>
<keyword evidence="2" id="KW-1185">Reference proteome</keyword>
<organism evidence="2 3">
    <name type="scientific">Phoenix dactylifera</name>
    <name type="common">Date palm</name>
    <dbReference type="NCBI Taxonomy" id="42345"/>
    <lineage>
        <taxon>Eukaryota</taxon>
        <taxon>Viridiplantae</taxon>
        <taxon>Streptophyta</taxon>
        <taxon>Embryophyta</taxon>
        <taxon>Tracheophyta</taxon>
        <taxon>Spermatophyta</taxon>
        <taxon>Magnoliopsida</taxon>
        <taxon>Liliopsida</taxon>
        <taxon>Arecaceae</taxon>
        <taxon>Coryphoideae</taxon>
        <taxon>Phoeniceae</taxon>
        <taxon>Phoenix</taxon>
    </lineage>
</organism>